<proteinExistence type="predicted"/>
<gene>
    <name evidence="1" type="ORF">T10_7323</name>
</gene>
<comment type="caution">
    <text evidence="1">The sequence shown here is derived from an EMBL/GenBank/DDBJ whole genome shotgun (WGS) entry which is preliminary data.</text>
</comment>
<dbReference type="AlphaFoldDB" id="A0A0V1MG20"/>
<sequence>MELNESKRFRQSSRWRIPCDCPSYLLHSYLYLFLDLTPRLATWIIEKSLQNWLGCAIPQTVQLSRSMDRRAVSYISL</sequence>
<keyword evidence="2" id="KW-1185">Reference proteome</keyword>
<dbReference type="EMBL" id="JYDO01000106">
    <property type="protein sequence ID" value="KRZ70856.1"/>
    <property type="molecule type" value="Genomic_DNA"/>
</dbReference>
<organism evidence="1 2">
    <name type="scientific">Trichinella papuae</name>
    <dbReference type="NCBI Taxonomy" id="268474"/>
    <lineage>
        <taxon>Eukaryota</taxon>
        <taxon>Metazoa</taxon>
        <taxon>Ecdysozoa</taxon>
        <taxon>Nematoda</taxon>
        <taxon>Enoplea</taxon>
        <taxon>Dorylaimia</taxon>
        <taxon>Trichinellida</taxon>
        <taxon>Trichinellidae</taxon>
        <taxon>Trichinella</taxon>
    </lineage>
</organism>
<protein>
    <submittedName>
        <fullName evidence="1">Uncharacterized protein</fullName>
    </submittedName>
</protein>
<name>A0A0V1MG20_9BILA</name>
<accession>A0A0V1MG20</accession>
<reference evidence="1 2" key="1">
    <citation type="submission" date="2015-01" db="EMBL/GenBank/DDBJ databases">
        <title>Evolution of Trichinella species and genotypes.</title>
        <authorList>
            <person name="Korhonen P.K."/>
            <person name="Edoardo P."/>
            <person name="Giuseppe L.R."/>
            <person name="Gasser R.B."/>
        </authorList>
    </citation>
    <scope>NUCLEOTIDE SEQUENCE [LARGE SCALE GENOMIC DNA]</scope>
    <source>
        <strain evidence="1">ISS1980</strain>
    </source>
</reference>
<evidence type="ECO:0000313" key="1">
    <source>
        <dbReference type="EMBL" id="KRZ70856.1"/>
    </source>
</evidence>
<evidence type="ECO:0000313" key="2">
    <source>
        <dbReference type="Proteomes" id="UP000054843"/>
    </source>
</evidence>
<dbReference type="Proteomes" id="UP000054843">
    <property type="component" value="Unassembled WGS sequence"/>
</dbReference>